<evidence type="ECO:0000313" key="4">
    <source>
        <dbReference type="EMBL" id="RFZ46617.1"/>
    </source>
</evidence>
<dbReference type="GO" id="GO:0052572">
    <property type="term" value="P:response to host immune response"/>
    <property type="evidence" value="ECO:0007669"/>
    <property type="project" value="TreeGrafter"/>
</dbReference>
<accession>A0A3E2N1G8</accession>
<dbReference type="PANTHER" id="PTHR46766">
    <property type="entry name" value="GLUTAMINE-RICH PROTEIN 2"/>
    <property type="match status" value="1"/>
</dbReference>
<reference evidence="4 5" key="1">
    <citation type="journal article" date="2018" name="Sci. Rep.">
        <title>Extensive genomic diversity among Mycobacterium marinum strains revealed by whole genome sequencing.</title>
        <authorList>
            <person name="Das S."/>
            <person name="Pettersson B.M."/>
            <person name="Behra P.R."/>
            <person name="Mallick A."/>
            <person name="Cheramie M."/>
            <person name="Ramesh M."/>
            <person name="Shirreff L."/>
            <person name="DuCote T."/>
            <person name="Dasgupta S."/>
            <person name="Ennis D.G."/>
            <person name="Kirsebom L.A."/>
        </authorList>
    </citation>
    <scope>NUCLEOTIDE SEQUENCE [LARGE SCALE GENOMIC DNA]</scope>
    <source>
        <strain evidence="4 5">Davis1</strain>
    </source>
</reference>
<sequence length="399" mass="39818">MSDFGALPPEINSARMYSGPGSGPLLAAASAWDAVAAQLELYASGTSSVLAELLGQTWSGATALMVAAAVMPHVAWATTMAAQAEQTASQARGAAAAFEMAFTATVPPPIVAANRIQLATLIATNFFGQNTPAIAATEAAYAEMWAQDAAAMYGYAASCSAATILTPFGRPPRITSDSGQSGQATAVAQASDLVPGQARAALISAVPQQLQALASGYSANATNTTSATAASPTSVSSVVSPLASAPLTALDNVNTLTGPANLAAAFSRTTTSAMSAGTGLYRTDLQTGPTGVRPGTAGLRPVGAANLGGTVLAKFGEAVPVGKLSVPQSWATASPIADPTNTPLARPEINPQAATMTADNPGANILGAAPTAGSQSRMGSVVLRNGRRAFRMPRPAFGG</sequence>
<evidence type="ECO:0000259" key="3">
    <source>
        <dbReference type="Pfam" id="PF12484"/>
    </source>
</evidence>
<dbReference type="FunFam" id="1.20.1260.20:FF:000001">
    <property type="entry name" value="PPE family protein PPE41"/>
    <property type="match status" value="1"/>
</dbReference>
<dbReference type="Gene3D" id="1.20.1260.20">
    <property type="entry name" value="PPE superfamily"/>
    <property type="match status" value="1"/>
</dbReference>
<organism evidence="4 5">
    <name type="scientific">Mycobacterium marinum</name>
    <dbReference type="NCBI Taxonomy" id="1781"/>
    <lineage>
        <taxon>Bacteria</taxon>
        <taxon>Bacillati</taxon>
        <taxon>Actinomycetota</taxon>
        <taxon>Actinomycetes</taxon>
        <taxon>Mycobacteriales</taxon>
        <taxon>Mycobacteriaceae</taxon>
        <taxon>Mycobacterium</taxon>
        <taxon>Mycobacterium ulcerans group</taxon>
    </lineage>
</organism>
<dbReference type="PANTHER" id="PTHR46766:SF1">
    <property type="entry name" value="GLUTAMINE-RICH PROTEIN 2"/>
    <property type="match status" value="1"/>
</dbReference>
<dbReference type="InterPro" id="IPR038332">
    <property type="entry name" value="PPE_sf"/>
</dbReference>
<dbReference type="Pfam" id="PF12484">
    <property type="entry name" value="PPE-SVP"/>
    <property type="match status" value="1"/>
</dbReference>
<dbReference type="RefSeq" id="WP_117427415.1">
    <property type="nucleotide sequence ID" value="NZ_CAXLAF010000041.1"/>
</dbReference>
<dbReference type="AlphaFoldDB" id="A0A3E2N1G8"/>
<comment type="caution">
    <text evidence="4">The sequence shown here is derived from an EMBL/GenBank/DDBJ whole genome shotgun (WGS) entry which is preliminary data.</text>
</comment>
<evidence type="ECO:0000313" key="5">
    <source>
        <dbReference type="Proteomes" id="UP000257451"/>
    </source>
</evidence>
<evidence type="ECO:0000259" key="2">
    <source>
        <dbReference type="Pfam" id="PF00823"/>
    </source>
</evidence>
<dbReference type="Proteomes" id="UP000257451">
    <property type="component" value="Unassembled WGS sequence"/>
</dbReference>
<comment type="similarity">
    <text evidence="1">Belongs to the mycobacterial PPE family.</text>
</comment>
<dbReference type="InterPro" id="IPR000030">
    <property type="entry name" value="PPE_dom"/>
</dbReference>
<feature type="domain" description="PPE" evidence="2">
    <location>
        <begin position="3"/>
        <end position="163"/>
    </location>
</feature>
<gene>
    <name evidence="4" type="ORF">DAVIS_00696</name>
</gene>
<protein>
    <submittedName>
        <fullName evidence="4">Putative PPE family protein PPE29</fullName>
    </submittedName>
</protein>
<proteinExistence type="inferred from homology"/>
<dbReference type="InterPro" id="IPR022171">
    <property type="entry name" value="PPE_C"/>
</dbReference>
<dbReference type="Pfam" id="PF00823">
    <property type="entry name" value="PPE"/>
    <property type="match status" value="1"/>
</dbReference>
<dbReference type="SUPFAM" id="SSF140459">
    <property type="entry name" value="PE/PPE dimer-like"/>
    <property type="match status" value="1"/>
</dbReference>
<feature type="domain" description="PPE family C-terminal" evidence="3">
    <location>
        <begin position="313"/>
        <end position="395"/>
    </location>
</feature>
<evidence type="ECO:0000256" key="1">
    <source>
        <dbReference type="ARBA" id="ARBA00010652"/>
    </source>
</evidence>
<dbReference type="EMBL" id="PEDF01000022">
    <property type="protein sequence ID" value="RFZ46617.1"/>
    <property type="molecule type" value="Genomic_DNA"/>
</dbReference>
<name>A0A3E2N1G8_MYCMR</name>